<feature type="region of interest" description="Disordered" evidence="1">
    <location>
        <begin position="106"/>
        <end position="289"/>
    </location>
</feature>
<dbReference type="GO" id="GO:0016529">
    <property type="term" value="C:sarcoplasmic reticulum"/>
    <property type="evidence" value="ECO:0007669"/>
    <property type="project" value="TreeGrafter"/>
</dbReference>
<gene>
    <name evidence="2" type="ORF">IRJ41_020389</name>
</gene>
<dbReference type="GO" id="GO:0030136">
    <property type="term" value="C:clathrin-coated vesicle"/>
    <property type="evidence" value="ECO:0007669"/>
    <property type="project" value="TreeGrafter"/>
</dbReference>
<evidence type="ECO:0000256" key="1">
    <source>
        <dbReference type="SAM" id="MobiDB-lite"/>
    </source>
</evidence>
<dbReference type="GO" id="GO:0005739">
    <property type="term" value="C:mitochondrion"/>
    <property type="evidence" value="ECO:0007669"/>
    <property type="project" value="TreeGrafter"/>
</dbReference>
<dbReference type="GO" id="GO:0043066">
    <property type="term" value="P:negative regulation of apoptotic process"/>
    <property type="evidence" value="ECO:0007669"/>
    <property type="project" value="InterPro"/>
</dbReference>
<feature type="compositionally biased region" description="Basic and acidic residues" evidence="1">
    <location>
        <begin position="239"/>
        <end position="255"/>
    </location>
</feature>
<keyword evidence="3" id="KW-1185">Reference proteome</keyword>
<evidence type="ECO:0000313" key="2">
    <source>
        <dbReference type="EMBL" id="KAI7799211.1"/>
    </source>
</evidence>
<sequence>MSVFDLFRGFFGVPGGYNRGDDRRDPFFDGIVNEDDEDEDDDGGFHYDDFTRSHRDPLDDLFRFGFSFGPGGMRFEEPRGFGQIFKEMEEIFAGLGHFDGQDGFGHWSVPSIEAPPPLDGAEKGRGGVGSGNSLRDFMLKSPESSPRRPSRPPPSATPKEGDSTSPQGPNDPFPKRRPFSKFHDLWKDGLLGPKEEERKEDGDLDSRVSSGGLDQILTPAPSQPKMRSFYKSVSVSKVVRPDGTVEERRTVRDSEGNEETTVSITGSPGVEDQTGPLTPGDSRSSTDMQDDFSLFSKFFRGF</sequence>
<dbReference type="EMBL" id="JAFHDT010000016">
    <property type="protein sequence ID" value="KAI7799211.1"/>
    <property type="molecule type" value="Genomic_DNA"/>
</dbReference>
<dbReference type="GO" id="GO:0030833">
    <property type="term" value="P:regulation of actin filament polymerization"/>
    <property type="evidence" value="ECO:0007669"/>
    <property type="project" value="TreeGrafter"/>
</dbReference>
<feature type="compositionally biased region" description="Basic and acidic residues" evidence="1">
    <location>
        <begin position="181"/>
        <end position="206"/>
    </location>
</feature>
<name>A0A9W7TM58_TRIRA</name>
<dbReference type="AlphaFoldDB" id="A0A9W7TM58"/>
<dbReference type="PANTHER" id="PTHR14938">
    <property type="entry name" value="HCLS1-ASSOCIATED PROTEIN X-1"/>
    <property type="match status" value="1"/>
</dbReference>
<dbReference type="PIRSF" id="PIRSF037634">
    <property type="entry name" value="HS1-associating_X-1"/>
    <property type="match status" value="1"/>
</dbReference>
<accession>A0A9W7TM58</accession>
<dbReference type="Proteomes" id="UP001059041">
    <property type="component" value="Linkage Group LG16"/>
</dbReference>
<dbReference type="InterPro" id="IPR017248">
    <property type="entry name" value="HAX-1"/>
</dbReference>
<proteinExistence type="predicted"/>
<protein>
    <submittedName>
        <fullName evidence="2">HCLS1-associated protein X-1</fullName>
    </submittedName>
</protein>
<reference evidence="2" key="1">
    <citation type="submission" date="2021-02" db="EMBL/GenBank/DDBJ databases">
        <title>Comparative genomics reveals that relaxation of natural selection precedes convergent phenotypic evolution of cavefish.</title>
        <authorList>
            <person name="Peng Z."/>
        </authorList>
    </citation>
    <scope>NUCLEOTIDE SEQUENCE</scope>
    <source>
        <tissue evidence="2">Muscle</tissue>
    </source>
</reference>
<evidence type="ECO:0000313" key="3">
    <source>
        <dbReference type="Proteomes" id="UP001059041"/>
    </source>
</evidence>
<dbReference type="GO" id="GO:0016324">
    <property type="term" value="C:apical plasma membrane"/>
    <property type="evidence" value="ECO:0007669"/>
    <property type="project" value="TreeGrafter"/>
</dbReference>
<organism evidence="2 3">
    <name type="scientific">Triplophysa rosa</name>
    <name type="common">Cave loach</name>
    <dbReference type="NCBI Taxonomy" id="992332"/>
    <lineage>
        <taxon>Eukaryota</taxon>
        <taxon>Metazoa</taxon>
        <taxon>Chordata</taxon>
        <taxon>Craniata</taxon>
        <taxon>Vertebrata</taxon>
        <taxon>Euteleostomi</taxon>
        <taxon>Actinopterygii</taxon>
        <taxon>Neopterygii</taxon>
        <taxon>Teleostei</taxon>
        <taxon>Ostariophysi</taxon>
        <taxon>Cypriniformes</taxon>
        <taxon>Nemacheilidae</taxon>
        <taxon>Triplophysa</taxon>
    </lineage>
</organism>
<comment type="caution">
    <text evidence="2">The sequence shown here is derived from an EMBL/GenBank/DDBJ whole genome shotgun (WGS) entry which is preliminary data.</text>
</comment>
<dbReference type="OrthoDB" id="5562606at2759"/>
<dbReference type="GO" id="GO:0015629">
    <property type="term" value="C:actin cytoskeleton"/>
    <property type="evidence" value="ECO:0007669"/>
    <property type="project" value="TreeGrafter"/>
</dbReference>
<dbReference type="PANTHER" id="PTHR14938:SF2">
    <property type="entry name" value="HCLS1-ASSOCIATED PROTEIN X-1"/>
    <property type="match status" value="1"/>
</dbReference>